<evidence type="ECO:0000313" key="2">
    <source>
        <dbReference type="Proteomes" id="UP000789525"/>
    </source>
</evidence>
<keyword evidence="2" id="KW-1185">Reference proteome</keyword>
<comment type="caution">
    <text evidence="1">The sequence shown here is derived from an EMBL/GenBank/DDBJ whole genome shotgun (WGS) entry which is preliminary data.</text>
</comment>
<name>A0ACA9LXK2_9GLOM</name>
<dbReference type="EMBL" id="CAJVPT010008060">
    <property type="protein sequence ID" value="CAG8547805.1"/>
    <property type="molecule type" value="Genomic_DNA"/>
</dbReference>
<accession>A0ACA9LXK2</accession>
<sequence>METFFTSLIYNAKQIETDFRGASVSPPLCNYISYIRELDVDLMRLAIIGWLHHTYQLNKVDLERNRKMVSALLGRFISHGSSIITPSIRDEIYARTSKLLMAQCTKLWYLSFTSFFKTQGPFFDPSPSSSYKIVCYPGAEECLSHLVGLNCKANNQLATMLREVSRISNSLQILKVDWSTDPKPIVFHQHSTKAKAMADFIKSQKSLHDLELYRFHINNTFLMDSLTTVASSLTKLTFKKATIREFQFFSSINQLVNLRELSFIDCEFWNENSSLNLLEFPCLLSLELNSSYPLQVFLPSPEPEASLSPAETITSSPSYNNLQNLDSSDSLPEENIITSLRYFTFIHIPATEHRLILRYMASNFKNITHFTCDEFIHDFNPFNQFFSFCKFLKKIVIKNKVFRARGEAADTVTETVIDDFFLQVKHPHWKDLYHLELHGYFYFSVESLETFFKDSKVKLLNFVIERSLCFGNQHLKVLLDHQGEHLKNVRLSGNKKLYKNLRDKATKEYEIDLDYEFIINKDI</sequence>
<gene>
    <name evidence="1" type="ORF">ACOLOM_LOCUS4728</name>
</gene>
<evidence type="ECO:0000313" key="1">
    <source>
        <dbReference type="EMBL" id="CAG8547805.1"/>
    </source>
</evidence>
<protein>
    <submittedName>
        <fullName evidence="1">9610_t:CDS:1</fullName>
    </submittedName>
</protein>
<reference evidence="1" key="1">
    <citation type="submission" date="2021-06" db="EMBL/GenBank/DDBJ databases">
        <authorList>
            <person name="Kallberg Y."/>
            <person name="Tangrot J."/>
            <person name="Rosling A."/>
        </authorList>
    </citation>
    <scope>NUCLEOTIDE SEQUENCE</scope>
    <source>
        <strain evidence="1">CL356</strain>
    </source>
</reference>
<proteinExistence type="predicted"/>
<dbReference type="Proteomes" id="UP000789525">
    <property type="component" value="Unassembled WGS sequence"/>
</dbReference>
<organism evidence="1 2">
    <name type="scientific">Acaulospora colombiana</name>
    <dbReference type="NCBI Taxonomy" id="27376"/>
    <lineage>
        <taxon>Eukaryota</taxon>
        <taxon>Fungi</taxon>
        <taxon>Fungi incertae sedis</taxon>
        <taxon>Mucoromycota</taxon>
        <taxon>Glomeromycotina</taxon>
        <taxon>Glomeromycetes</taxon>
        <taxon>Diversisporales</taxon>
        <taxon>Acaulosporaceae</taxon>
        <taxon>Acaulospora</taxon>
    </lineage>
</organism>